<dbReference type="GO" id="GO:0008191">
    <property type="term" value="F:metalloendopeptidase inhibitor activity"/>
    <property type="evidence" value="ECO:0007669"/>
    <property type="project" value="InterPro"/>
</dbReference>
<proteinExistence type="predicted"/>
<feature type="disulfide bond" evidence="5">
    <location>
        <begin position="19"/>
        <end position="94"/>
    </location>
</feature>
<dbReference type="InterPro" id="IPR008993">
    <property type="entry name" value="TIMP-like_OB-fold"/>
</dbReference>
<keyword evidence="2" id="KW-0964">Secreted</keyword>
<dbReference type="Proteomes" id="UP000005237">
    <property type="component" value="Unassembled WGS sequence"/>
</dbReference>
<keyword evidence="4" id="KW-0862">Zinc</keyword>
<dbReference type="InterPro" id="IPR001134">
    <property type="entry name" value="Netrin_domain"/>
</dbReference>
<name>A0A8R1DRW6_CAEJA</name>
<protein>
    <submittedName>
        <fullName evidence="8">NTR domain-containing protein</fullName>
    </submittedName>
</protein>
<dbReference type="CDD" id="cd03577">
    <property type="entry name" value="NTR_TIMP_like"/>
    <property type="match status" value="1"/>
</dbReference>
<dbReference type="GO" id="GO:0002020">
    <property type="term" value="F:protease binding"/>
    <property type="evidence" value="ECO:0007669"/>
    <property type="project" value="TreeGrafter"/>
</dbReference>
<dbReference type="SUPFAM" id="SSF50242">
    <property type="entry name" value="TIMP-like"/>
    <property type="match status" value="1"/>
</dbReference>
<dbReference type="GO" id="GO:0005615">
    <property type="term" value="C:extracellular space"/>
    <property type="evidence" value="ECO:0007669"/>
    <property type="project" value="TreeGrafter"/>
</dbReference>
<evidence type="ECO:0000256" key="6">
    <source>
        <dbReference type="SAM" id="SignalP"/>
    </source>
</evidence>
<feature type="binding site" evidence="4">
    <location>
        <position position="19"/>
    </location>
    <ligand>
        <name>Zn(2+)</name>
        <dbReference type="ChEBI" id="CHEBI:29105"/>
        <note>ligand shared with metalloproteinase partner</note>
    </ligand>
</feature>
<keyword evidence="3 5" id="KW-1015">Disulfide bond</keyword>
<evidence type="ECO:0000313" key="9">
    <source>
        <dbReference type="Proteomes" id="UP000005237"/>
    </source>
</evidence>
<evidence type="ECO:0000256" key="3">
    <source>
        <dbReference type="ARBA" id="ARBA00023157"/>
    </source>
</evidence>
<sequence length="156" mass="17183">MQHLTLLTFLAIVAVSLACKCKDQSTKESFCNADWVSHVKVKARVSKQQLPDGSERRGLNNLRYTVQHVDVFKTPANLTTLPNEIFTPSESPACGLKIDAGKEYLLAGRVEGPNALFTVLCGQVLPDDRAAVAFENVLEWKNVPEALQTEIKAIKC</sequence>
<dbReference type="Pfam" id="PF00965">
    <property type="entry name" value="TIMP"/>
    <property type="match status" value="1"/>
</dbReference>
<dbReference type="OMA" id="YENVLEW"/>
<reference evidence="9" key="1">
    <citation type="submission" date="2010-08" db="EMBL/GenBank/DDBJ databases">
        <authorList>
            <consortium name="Caenorhabditis japonica Sequencing Consortium"/>
            <person name="Wilson R.K."/>
        </authorList>
    </citation>
    <scope>NUCLEOTIDE SEQUENCE [LARGE SCALE GENOMIC DNA]</scope>
    <source>
        <strain evidence="9">DF5081</strain>
    </source>
</reference>
<evidence type="ECO:0000256" key="1">
    <source>
        <dbReference type="ARBA" id="ARBA00004613"/>
    </source>
</evidence>
<evidence type="ECO:0000313" key="8">
    <source>
        <dbReference type="EnsemblMetazoa" id="CJA09918.1"/>
    </source>
</evidence>
<accession>A0A8R1DRW6</accession>
<dbReference type="GO" id="GO:0031012">
    <property type="term" value="C:extracellular matrix"/>
    <property type="evidence" value="ECO:0007669"/>
    <property type="project" value="TreeGrafter"/>
</dbReference>
<feature type="domain" description="NTR" evidence="7">
    <location>
        <begin position="19"/>
        <end position="156"/>
    </location>
</feature>
<evidence type="ECO:0000256" key="2">
    <source>
        <dbReference type="ARBA" id="ARBA00022525"/>
    </source>
</evidence>
<comment type="subcellular location">
    <subcellularLocation>
        <location evidence="1">Secreted</location>
    </subcellularLocation>
</comment>
<dbReference type="InterPro" id="IPR001820">
    <property type="entry name" value="TIMP"/>
</dbReference>
<keyword evidence="4" id="KW-0479">Metal-binding</keyword>
<dbReference type="SMART" id="SM00206">
    <property type="entry name" value="NTR"/>
    <property type="match status" value="1"/>
</dbReference>
<feature type="disulfide bond" evidence="5">
    <location>
        <begin position="21"/>
        <end position="121"/>
    </location>
</feature>
<keyword evidence="6" id="KW-0732">Signal</keyword>
<keyword evidence="9" id="KW-1185">Reference proteome</keyword>
<feature type="signal peptide" evidence="6">
    <location>
        <begin position="1"/>
        <end position="18"/>
    </location>
</feature>
<dbReference type="GO" id="GO:0046872">
    <property type="term" value="F:metal ion binding"/>
    <property type="evidence" value="ECO:0007669"/>
    <property type="project" value="UniProtKB-KW"/>
</dbReference>
<dbReference type="PANTHER" id="PTHR11844">
    <property type="entry name" value="METALLOPROTEASE INHIBITOR"/>
    <property type="match status" value="1"/>
</dbReference>
<evidence type="ECO:0000256" key="4">
    <source>
        <dbReference type="PIRSR" id="PIRSR601820-1"/>
    </source>
</evidence>
<dbReference type="Gene3D" id="2.40.50.120">
    <property type="match status" value="1"/>
</dbReference>
<dbReference type="EnsemblMetazoa" id="CJA09918.1">
    <property type="protein sequence ID" value="CJA09918.1"/>
    <property type="gene ID" value="WBGene00129122"/>
</dbReference>
<evidence type="ECO:0000259" key="7">
    <source>
        <dbReference type="PROSITE" id="PS50189"/>
    </source>
</evidence>
<dbReference type="AlphaFoldDB" id="A0A8R1DRW6"/>
<reference evidence="8" key="2">
    <citation type="submission" date="2022-06" db="UniProtKB">
        <authorList>
            <consortium name="EnsemblMetazoa"/>
        </authorList>
    </citation>
    <scope>IDENTIFICATION</scope>
    <source>
        <strain evidence="8">DF5081</strain>
    </source>
</reference>
<feature type="chain" id="PRO_5035909826" evidence="6">
    <location>
        <begin position="19"/>
        <end position="156"/>
    </location>
</feature>
<organism evidence="8 9">
    <name type="scientific">Caenorhabditis japonica</name>
    <dbReference type="NCBI Taxonomy" id="281687"/>
    <lineage>
        <taxon>Eukaryota</taxon>
        <taxon>Metazoa</taxon>
        <taxon>Ecdysozoa</taxon>
        <taxon>Nematoda</taxon>
        <taxon>Chromadorea</taxon>
        <taxon>Rhabditida</taxon>
        <taxon>Rhabditina</taxon>
        <taxon>Rhabditomorpha</taxon>
        <taxon>Rhabditoidea</taxon>
        <taxon>Rhabditidae</taxon>
        <taxon>Peloderinae</taxon>
        <taxon>Caenorhabditis</taxon>
    </lineage>
</organism>
<dbReference type="FunFam" id="2.40.50.120:FF:000024">
    <property type="entry name" value="Putative metalloproteinase inhibitor tag-225"/>
    <property type="match status" value="1"/>
</dbReference>
<dbReference type="PANTHER" id="PTHR11844:SF29">
    <property type="entry name" value="METALLOPROTEINASE INHIBITOR TAG-225-RELATED"/>
    <property type="match status" value="1"/>
</dbReference>
<dbReference type="PROSITE" id="PS50189">
    <property type="entry name" value="NTR"/>
    <property type="match status" value="1"/>
</dbReference>
<dbReference type="GO" id="GO:0051045">
    <property type="term" value="P:negative regulation of membrane protein ectodomain proteolysis"/>
    <property type="evidence" value="ECO:0007669"/>
    <property type="project" value="TreeGrafter"/>
</dbReference>
<evidence type="ECO:0000256" key="5">
    <source>
        <dbReference type="PIRSR" id="PIRSR601820-3"/>
    </source>
</evidence>